<evidence type="ECO:0000256" key="18">
    <source>
        <dbReference type="SAM" id="Phobius"/>
    </source>
</evidence>
<keyword evidence="22" id="KW-1185">Reference proteome</keyword>
<evidence type="ECO:0000256" key="1">
    <source>
        <dbReference type="ARBA" id="ARBA00000085"/>
    </source>
</evidence>
<dbReference type="Proteomes" id="UP001319883">
    <property type="component" value="Unassembled WGS sequence"/>
</dbReference>
<evidence type="ECO:0000256" key="3">
    <source>
        <dbReference type="ARBA" id="ARBA00012438"/>
    </source>
</evidence>
<dbReference type="NCBIfam" id="NF008235">
    <property type="entry name" value="PRK11006.1"/>
    <property type="match status" value="1"/>
</dbReference>
<dbReference type="Pfam" id="PF00989">
    <property type="entry name" value="PAS"/>
    <property type="match status" value="1"/>
</dbReference>
<dbReference type="CDD" id="cd00130">
    <property type="entry name" value="PAS"/>
    <property type="match status" value="1"/>
</dbReference>
<dbReference type="InterPro" id="IPR013767">
    <property type="entry name" value="PAS_fold"/>
</dbReference>
<keyword evidence="13" id="KW-0067">ATP-binding</keyword>
<evidence type="ECO:0000256" key="5">
    <source>
        <dbReference type="ARBA" id="ARBA00022448"/>
    </source>
</evidence>
<keyword evidence="7" id="KW-0597">Phosphoprotein</keyword>
<dbReference type="PANTHER" id="PTHR45453">
    <property type="entry name" value="PHOSPHATE REGULON SENSOR PROTEIN PHOR"/>
    <property type="match status" value="1"/>
</dbReference>
<evidence type="ECO:0000313" key="21">
    <source>
        <dbReference type="EMBL" id="MBZ9566933.1"/>
    </source>
</evidence>
<keyword evidence="11" id="KW-0547">Nucleotide-binding</keyword>
<dbReference type="SUPFAM" id="SSF55874">
    <property type="entry name" value="ATPase domain of HSP90 chaperone/DNA topoisomerase II/histidine kinase"/>
    <property type="match status" value="1"/>
</dbReference>
<dbReference type="Gene3D" id="1.10.287.130">
    <property type="match status" value="1"/>
</dbReference>
<feature type="domain" description="Histidine kinase" evidence="19">
    <location>
        <begin position="209"/>
        <end position="425"/>
    </location>
</feature>
<evidence type="ECO:0000256" key="4">
    <source>
        <dbReference type="ARBA" id="ARBA00019665"/>
    </source>
</evidence>
<keyword evidence="8" id="KW-0592">Phosphate transport</keyword>
<evidence type="ECO:0000256" key="15">
    <source>
        <dbReference type="ARBA" id="ARBA00023012"/>
    </source>
</evidence>
<dbReference type="RefSeq" id="WP_224420363.1">
    <property type="nucleotide sequence ID" value="NZ_JAGXFD010000001.1"/>
</dbReference>
<dbReference type="SMART" id="SM00091">
    <property type="entry name" value="PAS"/>
    <property type="match status" value="1"/>
</dbReference>
<dbReference type="Pfam" id="PF02518">
    <property type="entry name" value="HATPase_c"/>
    <property type="match status" value="1"/>
</dbReference>
<dbReference type="InterPro" id="IPR050351">
    <property type="entry name" value="BphY/WalK/GraS-like"/>
</dbReference>
<keyword evidence="12 21" id="KW-0418">Kinase</keyword>
<keyword evidence="9" id="KW-0808">Transferase</keyword>
<evidence type="ECO:0000256" key="9">
    <source>
        <dbReference type="ARBA" id="ARBA00022679"/>
    </source>
</evidence>
<protein>
    <recommendedName>
        <fullName evidence="4">Phosphate regulon sensor protein PhoR</fullName>
        <ecNumber evidence="3">2.7.13.3</ecNumber>
    </recommendedName>
</protein>
<comment type="subcellular location">
    <subcellularLocation>
        <location evidence="2">Cell membrane</location>
    </subcellularLocation>
</comment>
<keyword evidence="10 18" id="KW-0812">Transmembrane</keyword>
<keyword evidence="5" id="KW-0813">Transport</keyword>
<dbReference type="InterPro" id="IPR003594">
    <property type="entry name" value="HATPase_dom"/>
</dbReference>
<evidence type="ECO:0000256" key="6">
    <source>
        <dbReference type="ARBA" id="ARBA00022475"/>
    </source>
</evidence>
<dbReference type="Gene3D" id="3.30.565.10">
    <property type="entry name" value="Histidine kinase-like ATPase, C-terminal domain"/>
    <property type="match status" value="1"/>
</dbReference>
<dbReference type="Pfam" id="PF11808">
    <property type="entry name" value="PhoR"/>
    <property type="match status" value="1"/>
</dbReference>
<comment type="catalytic activity">
    <reaction evidence="1">
        <text>ATP + protein L-histidine = ADP + protein N-phospho-L-histidine.</text>
        <dbReference type="EC" id="2.7.13.3"/>
    </reaction>
</comment>
<dbReference type="NCBIfam" id="TIGR02966">
    <property type="entry name" value="phoR_proteo"/>
    <property type="match status" value="1"/>
</dbReference>
<reference evidence="21 22" key="1">
    <citation type="submission" date="2021-05" db="EMBL/GenBank/DDBJ databases">
        <title>Petroleum and Energy Research Collection (APPE): ex situ preservation of microbial diversity associated with the oil industry and exploitation of its biotechnological potential.</title>
        <authorList>
            <person name="Paixao C.T.M."/>
            <person name="Gomes M.B."/>
            <person name="Oliveira V.M."/>
        </authorList>
    </citation>
    <scope>NUCLEOTIDE SEQUENCE [LARGE SCALE GENOMIC DNA]</scope>
    <source>
        <strain evidence="21 22">LIT2</strain>
    </source>
</reference>
<keyword evidence="14 18" id="KW-1133">Transmembrane helix</keyword>
<dbReference type="Pfam" id="PF00512">
    <property type="entry name" value="HisKA"/>
    <property type="match status" value="1"/>
</dbReference>
<dbReference type="InterPro" id="IPR004358">
    <property type="entry name" value="Sig_transdc_His_kin-like_C"/>
</dbReference>
<name>A0ABS7WXI7_9GAMM</name>
<comment type="function">
    <text evidence="17">Member of the two-component regulatory system PhoR/PhoB involved in the phosphate regulon genes expression. PhoR may function as a membrane-associated protein kinase that phosphorylates PhoB in response to environmental signals.</text>
</comment>
<dbReference type="InterPro" id="IPR000014">
    <property type="entry name" value="PAS"/>
</dbReference>
<accession>A0ABS7WXI7</accession>
<dbReference type="SUPFAM" id="SSF55785">
    <property type="entry name" value="PYP-like sensor domain (PAS domain)"/>
    <property type="match status" value="1"/>
</dbReference>
<evidence type="ECO:0000256" key="2">
    <source>
        <dbReference type="ARBA" id="ARBA00004236"/>
    </source>
</evidence>
<evidence type="ECO:0000256" key="13">
    <source>
        <dbReference type="ARBA" id="ARBA00022840"/>
    </source>
</evidence>
<evidence type="ECO:0000256" key="8">
    <source>
        <dbReference type="ARBA" id="ARBA00022592"/>
    </source>
</evidence>
<feature type="domain" description="PAS" evidence="20">
    <location>
        <begin position="86"/>
        <end position="131"/>
    </location>
</feature>
<evidence type="ECO:0000256" key="14">
    <source>
        <dbReference type="ARBA" id="ARBA00022989"/>
    </source>
</evidence>
<dbReference type="InterPro" id="IPR036890">
    <property type="entry name" value="HATPase_C_sf"/>
</dbReference>
<dbReference type="PANTHER" id="PTHR45453:SF1">
    <property type="entry name" value="PHOSPHATE REGULON SENSOR PROTEIN PHOR"/>
    <property type="match status" value="1"/>
</dbReference>
<evidence type="ECO:0000259" key="19">
    <source>
        <dbReference type="PROSITE" id="PS50109"/>
    </source>
</evidence>
<dbReference type="SUPFAM" id="SSF47384">
    <property type="entry name" value="Homodimeric domain of signal transducing histidine kinase"/>
    <property type="match status" value="1"/>
</dbReference>
<evidence type="ECO:0000313" key="22">
    <source>
        <dbReference type="Proteomes" id="UP001319883"/>
    </source>
</evidence>
<dbReference type="InterPro" id="IPR036097">
    <property type="entry name" value="HisK_dim/P_sf"/>
</dbReference>
<evidence type="ECO:0000256" key="11">
    <source>
        <dbReference type="ARBA" id="ARBA00022741"/>
    </source>
</evidence>
<dbReference type="InterPro" id="IPR005467">
    <property type="entry name" value="His_kinase_dom"/>
</dbReference>
<dbReference type="GO" id="GO:0016301">
    <property type="term" value="F:kinase activity"/>
    <property type="evidence" value="ECO:0007669"/>
    <property type="project" value="UniProtKB-KW"/>
</dbReference>
<dbReference type="InterPro" id="IPR014310">
    <property type="entry name" value="Sig_transdc_His_kinase_PhoR"/>
</dbReference>
<feature type="transmembrane region" description="Helical" evidence="18">
    <location>
        <begin position="12"/>
        <end position="42"/>
    </location>
</feature>
<sequence>MYYWNNELWRLAYLVVGLGLLGWVFGSLGWGVAAGLALFVLIHLRHLRELYQWLNSDPSQEPPAGSGVWGDLFDRLYRYQKVQRLTQQRLRDVIHRIQESAEAMRDSVVMLDNQGNMDWWNSAAERMLGLQARHDRGQPVTNLLRDPRFIDYFNARDYREPVVLPSPLRDDLMLQFQITLYGDNERLVMVRDITRLHRLEQMRRDFVANVSHELRTPLTVLTGYLETYTEHADQLPPRWQRGLGQMQDQTRRMQNLVEDLLLLSRLETDHQTERSVPVAVPPLLGSVRDDAAALAGGGCRVRIETAESRDLLGVEAELRSAVSNLAFNAVRYTPEDSTITLRWRPWQDGAALEVEDDGDGIDPVHLPRLTERFYRVDKGRSAATGGTGLGLAIVKHVLLRHDARLEIESRPGEGALFRCVFPAARLIRRPLGETGSDTEVTYRTADSGQ</sequence>
<evidence type="ECO:0000256" key="16">
    <source>
        <dbReference type="ARBA" id="ARBA00023136"/>
    </source>
</evidence>
<evidence type="ECO:0000259" key="20">
    <source>
        <dbReference type="PROSITE" id="PS50112"/>
    </source>
</evidence>
<evidence type="ECO:0000256" key="7">
    <source>
        <dbReference type="ARBA" id="ARBA00022553"/>
    </source>
</evidence>
<dbReference type="InterPro" id="IPR003661">
    <property type="entry name" value="HisK_dim/P_dom"/>
</dbReference>
<dbReference type="SMART" id="SM00388">
    <property type="entry name" value="HisKA"/>
    <property type="match status" value="1"/>
</dbReference>
<dbReference type="InterPro" id="IPR021766">
    <property type="entry name" value="PhoR_N"/>
</dbReference>
<dbReference type="EC" id="2.7.13.3" evidence="3"/>
<proteinExistence type="predicted"/>
<evidence type="ECO:0000256" key="17">
    <source>
        <dbReference type="ARBA" id="ARBA00025207"/>
    </source>
</evidence>
<dbReference type="PRINTS" id="PR00344">
    <property type="entry name" value="BCTRLSENSOR"/>
</dbReference>
<dbReference type="Gene3D" id="3.30.450.20">
    <property type="entry name" value="PAS domain"/>
    <property type="match status" value="1"/>
</dbReference>
<gene>
    <name evidence="21" type="primary">phoR</name>
    <name evidence="21" type="ORF">KGQ91_04430</name>
</gene>
<dbReference type="EMBL" id="JAGXFD010000001">
    <property type="protein sequence ID" value="MBZ9566933.1"/>
    <property type="molecule type" value="Genomic_DNA"/>
</dbReference>
<dbReference type="PROSITE" id="PS50112">
    <property type="entry name" value="PAS"/>
    <property type="match status" value="1"/>
</dbReference>
<keyword evidence="6" id="KW-1003">Cell membrane</keyword>
<dbReference type="CDD" id="cd00082">
    <property type="entry name" value="HisKA"/>
    <property type="match status" value="1"/>
</dbReference>
<dbReference type="PROSITE" id="PS50109">
    <property type="entry name" value="HIS_KIN"/>
    <property type="match status" value="1"/>
</dbReference>
<keyword evidence="16 18" id="KW-0472">Membrane</keyword>
<dbReference type="InterPro" id="IPR035965">
    <property type="entry name" value="PAS-like_dom_sf"/>
</dbReference>
<dbReference type="SMART" id="SM00387">
    <property type="entry name" value="HATPase_c"/>
    <property type="match status" value="1"/>
</dbReference>
<evidence type="ECO:0000256" key="12">
    <source>
        <dbReference type="ARBA" id="ARBA00022777"/>
    </source>
</evidence>
<organism evidence="21 22">
    <name type="scientific">Modicisalibacter tunisiensis</name>
    <dbReference type="NCBI Taxonomy" id="390637"/>
    <lineage>
        <taxon>Bacteria</taxon>
        <taxon>Pseudomonadati</taxon>
        <taxon>Pseudomonadota</taxon>
        <taxon>Gammaproteobacteria</taxon>
        <taxon>Oceanospirillales</taxon>
        <taxon>Halomonadaceae</taxon>
        <taxon>Modicisalibacter</taxon>
    </lineage>
</organism>
<keyword evidence="15" id="KW-0902">Two-component regulatory system</keyword>
<evidence type="ECO:0000256" key="10">
    <source>
        <dbReference type="ARBA" id="ARBA00022692"/>
    </source>
</evidence>
<comment type="caution">
    <text evidence="21">The sequence shown here is derived from an EMBL/GenBank/DDBJ whole genome shotgun (WGS) entry which is preliminary data.</text>
</comment>